<dbReference type="InterPro" id="IPR001509">
    <property type="entry name" value="Epimerase_deHydtase"/>
</dbReference>
<evidence type="ECO:0000313" key="2">
    <source>
        <dbReference type="EMBL" id="AEN90334.1"/>
    </source>
</evidence>
<accession>A0A8D3X0M8</accession>
<evidence type="ECO:0000259" key="1">
    <source>
        <dbReference type="Pfam" id="PF01370"/>
    </source>
</evidence>
<organism evidence="2 3">
    <name type="scientific">Priestia megaterium (strain WSH-002)</name>
    <name type="common">Bacillus megaterium</name>
    <dbReference type="NCBI Taxonomy" id="1006007"/>
    <lineage>
        <taxon>Bacteria</taxon>
        <taxon>Bacillati</taxon>
        <taxon>Bacillota</taxon>
        <taxon>Bacilli</taxon>
        <taxon>Bacillales</taxon>
        <taxon>Bacillaceae</taxon>
        <taxon>Priestia</taxon>
    </lineage>
</organism>
<gene>
    <name evidence="2" type="ORF">BMWSH_3452</name>
</gene>
<dbReference type="GO" id="GO:0005737">
    <property type="term" value="C:cytoplasm"/>
    <property type="evidence" value="ECO:0007669"/>
    <property type="project" value="TreeGrafter"/>
</dbReference>
<feature type="domain" description="NAD-dependent epimerase/dehydratase" evidence="1">
    <location>
        <begin position="7"/>
        <end position="216"/>
    </location>
</feature>
<dbReference type="Proteomes" id="UP000001283">
    <property type="component" value="Chromosome"/>
</dbReference>
<dbReference type="Pfam" id="PF01370">
    <property type="entry name" value="Epimerase"/>
    <property type="match status" value="1"/>
</dbReference>
<dbReference type="Gene3D" id="3.40.50.720">
    <property type="entry name" value="NAD(P)-binding Rossmann-like Domain"/>
    <property type="match status" value="1"/>
</dbReference>
<evidence type="ECO:0000313" key="3">
    <source>
        <dbReference type="Proteomes" id="UP000001283"/>
    </source>
</evidence>
<dbReference type="EMBL" id="CP003017">
    <property type="protein sequence ID" value="AEN90334.1"/>
    <property type="molecule type" value="Genomic_DNA"/>
</dbReference>
<dbReference type="RefSeq" id="WP_014460617.1">
    <property type="nucleotide sequence ID" value="NC_017138.1"/>
</dbReference>
<dbReference type="PANTHER" id="PTHR48079">
    <property type="entry name" value="PROTEIN YEEZ"/>
    <property type="match status" value="1"/>
</dbReference>
<reference evidence="2 3" key="1">
    <citation type="journal article" date="2011" name="J. Bacteriol.">
        <title>Complete genome sequence of the industrial strain Bacillus megaterium WSH-002.</title>
        <authorList>
            <person name="Liu L."/>
            <person name="Li Y."/>
            <person name="Zhang J."/>
            <person name="Zou W."/>
            <person name="Zhou Z."/>
            <person name="Liu J."/>
            <person name="Li X."/>
            <person name="Wang L."/>
            <person name="Chen J."/>
        </authorList>
    </citation>
    <scope>NUCLEOTIDE SEQUENCE [LARGE SCALE GENOMIC DNA]</scope>
    <source>
        <strain evidence="2 3">WSH-002</strain>
    </source>
</reference>
<dbReference type="GO" id="GO:0004029">
    <property type="term" value="F:aldehyde dehydrogenase (NAD+) activity"/>
    <property type="evidence" value="ECO:0007669"/>
    <property type="project" value="TreeGrafter"/>
</dbReference>
<protein>
    <submittedName>
        <fullName evidence="2">NAD-dependent epimerase/dehydratase</fullName>
    </submittedName>
</protein>
<proteinExistence type="predicted"/>
<sequence length="316" mass="35631">MIKVKAIVFGGTGFIGSHTVEQLRLKGHEVTAVVRQTSDTSFLDSLGARVVRVDFSRTESFGEVIKGHQTVYNCTADANLSTDVNLEAPVEIGLTRKLLKQAALNGVERFIQLSSIVVYDFRTNKPITESYGIYPEYPIQKLLLKREEIVQEIGKETDMVTIILRPASAIGSRDKNSFFSRLLKNHVDNKFPILKNGQTIVSLIDTRDIGRAMEWLGTYKVFTEKQNLFLLKGFDTTWMSLKAAIDEARGTVANVHDLSQTVVKDKPMSYALNTFNTNRIWDDEKIRSLGFTTKYSQTESVQCAVNDLIKRNVIRK</sequence>
<dbReference type="InterPro" id="IPR036291">
    <property type="entry name" value="NAD(P)-bd_dom_sf"/>
</dbReference>
<dbReference type="KEGG" id="bmh:BMWSH_3452"/>
<name>A0A8D3X0M8_PRIMW</name>
<dbReference type="SUPFAM" id="SSF51735">
    <property type="entry name" value="NAD(P)-binding Rossmann-fold domains"/>
    <property type="match status" value="1"/>
</dbReference>
<dbReference type="InterPro" id="IPR051783">
    <property type="entry name" value="NAD(P)-dependent_oxidoreduct"/>
</dbReference>
<dbReference type="PANTHER" id="PTHR48079:SF6">
    <property type="entry name" value="NAD(P)-BINDING DOMAIN-CONTAINING PROTEIN-RELATED"/>
    <property type="match status" value="1"/>
</dbReference>
<dbReference type="AlphaFoldDB" id="A0A8D3X0M8"/>